<reference evidence="2 3" key="1">
    <citation type="submission" date="2019-10" db="EMBL/GenBank/DDBJ databases">
        <title>Extracellular Electron Transfer in a Candidatus Methanoperedens spp. Enrichment Culture.</title>
        <authorList>
            <person name="Berger S."/>
            <person name="Rangel Shaw D."/>
            <person name="Berben T."/>
            <person name="In 'T Zandt M."/>
            <person name="Frank J."/>
            <person name="Reimann J."/>
            <person name="Jetten M.S.M."/>
            <person name="Welte C.U."/>
        </authorList>
    </citation>
    <scope>NUCLEOTIDE SEQUENCE [LARGE SCALE GENOMIC DNA]</scope>
    <source>
        <strain evidence="2">SB12</strain>
    </source>
</reference>
<keyword evidence="1" id="KW-0812">Transmembrane</keyword>
<evidence type="ECO:0000313" key="3">
    <source>
        <dbReference type="Proteomes" id="UP000460298"/>
    </source>
</evidence>
<dbReference type="EMBL" id="WBUI01000001">
    <property type="protein sequence ID" value="KAB2935266.1"/>
    <property type="molecule type" value="Genomic_DNA"/>
</dbReference>
<sequence>MLRRYLLSALTFMLFAVAAFFLFSPDLGNMELRAYRAYCLKAAGISIAGLSLYVAGMAALARKMKHGYFLTLLPLVGFAATGYLTFKHNDTLRKEIQDLRRQEVERILERHAEEEWSEHRQ</sequence>
<protein>
    <submittedName>
        <fullName evidence="2">Uncharacterized protein</fullName>
    </submittedName>
</protein>
<feature type="transmembrane region" description="Helical" evidence="1">
    <location>
        <begin position="67"/>
        <end position="86"/>
    </location>
</feature>
<organism evidence="2 3">
    <name type="scientific">Leptonema illini</name>
    <dbReference type="NCBI Taxonomy" id="183"/>
    <lineage>
        <taxon>Bacteria</taxon>
        <taxon>Pseudomonadati</taxon>
        <taxon>Spirochaetota</taxon>
        <taxon>Spirochaetia</taxon>
        <taxon>Leptospirales</taxon>
        <taxon>Leptospiraceae</taxon>
        <taxon>Leptonema</taxon>
    </lineage>
</organism>
<evidence type="ECO:0000256" key="1">
    <source>
        <dbReference type="SAM" id="Phobius"/>
    </source>
</evidence>
<proteinExistence type="predicted"/>
<comment type="caution">
    <text evidence="2">The sequence shown here is derived from an EMBL/GenBank/DDBJ whole genome shotgun (WGS) entry which is preliminary data.</text>
</comment>
<dbReference type="Proteomes" id="UP000460298">
    <property type="component" value="Unassembled WGS sequence"/>
</dbReference>
<accession>A0A833H4M3</accession>
<keyword evidence="1" id="KW-1133">Transmembrane helix</keyword>
<gene>
    <name evidence="2" type="ORF">F9K24_00630</name>
</gene>
<feature type="transmembrane region" description="Helical" evidence="1">
    <location>
        <begin position="35"/>
        <end position="55"/>
    </location>
</feature>
<feature type="transmembrane region" description="Helical" evidence="1">
    <location>
        <begin position="5"/>
        <end position="23"/>
    </location>
</feature>
<name>A0A833H4M3_9LEPT</name>
<dbReference type="AlphaFoldDB" id="A0A833H4M3"/>
<evidence type="ECO:0000313" key="2">
    <source>
        <dbReference type="EMBL" id="KAB2935266.1"/>
    </source>
</evidence>
<keyword evidence="1" id="KW-0472">Membrane</keyword>